<dbReference type="AlphaFoldDB" id="A0A1A5Y996"/>
<evidence type="ECO:0000256" key="2">
    <source>
        <dbReference type="SAM" id="Coils"/>
    </source>
</evidence>
<dbReference type="PANTHER" id="PTHR31088">
    <property type="entry name" value="MEMBRANE-ASSOCIATED PROTEIN VIPP1, CHLOROPLASTIC"/>
    <property type="match status" value="1"/>
</dbReference>
<dbReference type="Proteomes" id="UP000092024">
    <property type="component" value="Unassembled WGS sequence"/>
</dbReference>
<name>A0A1A5Y996_9BACL</name>
<feature type="coiled-coil region" evidence="2">
    <location>
        <begin position="115"/>
        <end position="196"/>
    </location>
</feature>
<dbReference type="RefSeq" id="WP_068687054.1">
    <property type="nucleotide sequence ID" value="NZ_LYPA01000080.1"/>
</dbReference>
<organism evidence="3 4">
    <name type="scientific">Paenibacillus oryzae</name>
    <dbReference type="NCBI Taxonomy" id="1844972"/>
    <lineage>
        <taxon>Bacteria</taxon>
        <taxon>Bacillati</taxon>
        <taxon>Bacillota</taxon>
        <taxon>Bacilli</taxon>
        <taxon>Bacillales</taxon>
        <taxon>Paenibacillaceae</taxon>
        <taxon>Paenibacillus</taxon>
    </lineage>
</organism>
<comment type="caution">
    <text evidence="3">The sequence shown here is derived from an EMBL/GenBank/DDBJ whole genome shotgun (WGS) entry which is preliminary data.</text>
</comment>
<protein>
    <recommendedName>
        <fullName evidence="5">Phage shock protein A</fullName>
    </recommendedName>
</protein>
<dbReference type="Pfam" id="PF04012">
    <property type="entry name" value="PspA_IM30"/>
    <property type="match status" value="1"/>
</dbReference>
<keyword evidence="2" id="KW-0175">Coiled coil</keyword>
<reference evidence="3 4" key="1">
    <citation type="submission" date="2016-05" db="EMBL/GenBank/DDBJ databases">
        <title>Paenibacillus oryzae. sp. nov., isolated from the rice root.</title>
        <authorList>
            <person name="Zhang J."/>
            <person name="Zhang X."/>
        </authorList>
    </citation>
    <scope>NUCLEOTIDE SEQUENCE [LARGE SCALE GENOMIC DNA]</scope>
    <source>
        <strain evidence="3 4">1DrF-4</strain>
    </source>
</reference>
<dbReference type="InterPro" id="IPR007157">
    <property type="entry name" value="PspA_VIPP1"/>
</dbReference>
<dbReference type="STRING" id="1844972.A7K91_00755"/>
<evidence type="ECO:0000313" key="4">
    <source>
        <dbReference type="Proteomes" id="UP000092024"/>
    </source>
</evidence>
<accession>A0A1A5Y996</accession>
<comment type="similarity">
    <text evidence="1">Belongs to the PspA/Vipp/IM30 family.</text>
</comment>
<keyword evidence="4" id="KW-1185">Reference proteome</keyword>
<dbReference type="EMBL" id="LYPA01000080">
    <property type="protein sequence ID" value="OBR62194.1"/>
    <property type="molecule type" value="Genomic_DNA"/>
</dbReference>
<sequence>MGILSRFKTIMASNINALSSGNDDPVNAINDHMRSLNVDLNQVRAETSTVQMEERRARRALEECEAEVKKLQQYAVKSVEAGNDDDALKFLGRKAEQARKLPELKQAFETASANAANIKRMNDKLVSDMERLESLRSELQGKWNAAKAQGKINKLDGAEGSLLHEAQERINQAADEAQALAELRGIDQKKDELDEKFARLGLDAGASSAEDELARLKKSLDKNN</sequence>
<gene>
    <name evidence="3" type="ORF">A7K91_00755</name>
</gene>
<evidence type="ECO:0008006" key="5">
    <source>
        <dbReference type="Google" id="ProtNLM"/>
    </source>
</evidence>
<dbReference type="PANTHER" id="PTHR31088:SF6">
    <property type="entry name" value="PHAGE SHOCK PROTEIN A"/>
    <property type="match status" value="1"/>
</dbReference>
<proteinExistence type="inferred from homology"/>
<evidence type="ECO:0000313" key="3">
    <source>
        <dbReference type="EMBL" id="OBR62194.1"/>
    </source>
</evidence>
<evidence type="ECO:0000256" key="1">
    <source>
        <dbReference type="ARBA" id="ARBA00043985"/>
    </source>
</evidence>
<dbReference type="OrthoDB" id="9779630at2"/>